<accession>A0A6L2MX23</accession>
<evidence type="ECO:0000313" key="2">
    <source>
        <dbReference type="EMBL" id="GEU78380.1"/>
    </source>
</evidence>
<name>A0A6L2MX23_TANCI</name>
<organism evidence="2">
    <name type="scientific">Tanacetum cinerariifolium</name>
    <name type="common">Dalmatian daisy</name>
    <name type="synonym">Chrysanthemum cinerariifolium</name>
    <dbReference type="NCBI Taxonomy" id="118510"/>
    <lineage>
        <taxon>Eukaryota</taxon>
        <taxon>Viridiplantae</taxon>
        <taxon>Streptophyta</taxon>
        <taxon>Embryophyta</taxon>
        <taxon>Tracheophyta</taxon>
        <taxon>Spermatophyta</taxon>
        <taxon>Magnoliopsida</taxon>
        <taxon>eudicotyledons</taxon>
        <taxon>Gunneridae</taxon>
        <taxon>Pentapetalae</taxon>
        <taxon>asterids</taxon>
        <taxon>campanulids</taxon>
        <taxon>Asterales</taxon>
        <taxon>Asteraceae</taxon>
        <taxon>Asteroideae</taxon>
        <taxon>Anthemideae</taxon>
        <taxon>Anthemidinae</taxon>
        <taxon>Tanacetum</taxon>
    </lineage>
</organism>
<feature type="compositionally biased region" description="Polar residues" evidence="1">
    <location>
        <begin position="133"/>
        <end position="150"/>
    </location>
</feature>
<dbReference type="AlphaFoldDB" id="A0A6L2MX23"/>
<protein>
    <submittedName>
        <fullName evidence="2">Uncharacterized protein</fullName>
    </submittedName>
</protein>
<gene>
    <name evidence="2" type="ORF">Tci_050358</name>
</gene>
<sequence length="184" mass="20524">MLYLILTASDKDSTISEKSFPLLELFCHSSADCIESLKKELDLIKKEKEGLDRKLTVFQTDSKDLDSLLESQRLDKNKEGLGYSDVPPPPAQIHSPPKKDLSWTGLSEFADDTVTDYSMPLPAIKSTSDDVQNKNPFVTKTEASPGTISSKPFIKFMKPADSPTVVKTEKKENVRKPSIKYAKL</sequence>
<proteinExistence type="predicted"/>
<feature type="region of interest" description="Disordered" evidence="1">
    <location>
        <begin position="76"/>
        <end position="103"/>
    </location>
</feature>
<reference evidence="2" key="1">
    <citation type="journal article" date="2019" name="Sci. Rep.">
        <title>Draft genome of Tanacetum cinerariifolium, the natural source of mosquito coil.</title>
        <authorList>
            <person name="Yamashiro T."/>
            <person name="Shiraishi A."/>
            <person name="Satake H."/>
            <person name="Nakayama K."/>
        </authorList>
    </citation>
    <scope>NUCLEOTIDE SEQUENCE</scope>
</reference>
<dbReference type="EMBL" id="BKCJ010007661">
    <property type="protein sequence ID" value="GEU78380.1"/>
    <property type="molecule type" value="Genomic_DNA"/>
</dbReference>
<feature type="region of interest" description="Disordered" evidence="1">
    <location>
        <begin position="121"/>
        <end position="184"/>
    </location>
</feature>
<evidence type="ECO:0000256" key="1">
    <source>
        <dbReference type="SAM" id="MobiDB-lite"/>
    </source>
</evidence>
<comment type="caution">
    <text evidence="2">The sequence shown here is derived from an EMBL/GenBank/DDBJ whole genome shotgun (WGS) entry which is preliminary data.</text>
</comment>